<proteinExistence type="predicted"/>
<evidence type="ECO:0000313" key="2">
    <source>
        <dbReference type="Proteomes" id="UP001157733"/>
    </source>
</evidence>
<keyword evidence="2" id="KW-1185">Reference proteome</keyword>
<gene>
    <name evidence="1" type="ORF">NSPWAT_0674</name>
</gene>
<dbReference type="Proteomes" id="UP001157733">
    <property type="component" value="Chromosome"/>
</dbReference>
<sequence length="57" mass="6252">MEQIPFVIAPLWFISLSGFLKFHALSPVAVRGQWAARTATVLPVTSHPFRPAVAFAC</sequence>
<organism evidence="1 2">
    <name type="scientific">Nitrospina watsonii</name>
    <dbReference type="NCBI Taxonomy" id="1323948"/>
    <lineage>
        <taxon>Bacteria</taxon>
        <taxon>Pseudomonadati</taxon>
        <taxon>Nitrospinota/Tectimicrobiota group</taxon>
        <taxon>Nitrospinota</taxon>
        <taxon>Nitrospinia</taxon>
        <taxon>Nitrospinales</taxon>
        <taxon>Nitrospinaceae</taxon>
        <taxon>Nitrospina</taxon>
    </lineage>
</organism>
<protein>
    <submittedName>
        <fullName evidence="1">Uncharacterized protein</fullName>
    </submittedName>
</protein>
<reference evidence="1 2" key="1">
    <citation type="submission" date="2022-09" db="EMBL/GenBank/DDBJ databases">
        <authorList>
            <person name="Kop L."/>
        </authorList>
    </citation>
    <scope>NUCLEOTIDE SEQUENCE [LARGE SCALE GENOMIC DNA]</scope>
    <source>
        <strain evidence="1 2">347</strain>
    </source>
</reference>
<evidence type="ECO:0000313" key="1">
    <source>
        <dbReference type="EMBL" id="CAI2717533.1"/>
    </source>
</evidence>
<name>A0ABM9HBK3_9BACT</name>
<dbReference type="EMBL" id="OX336137">
    <property type="protein sequence ID" value="CAI2717533.1"/>
    <property type="molecule type" value="Genomic_DNA"/>
</dbReference>
<accession>A0ABM9HBK3</accession>